<dbReference type="EMBL" id="KN832030">
    <property type="protein sequence ID" value="KIN97355.1"/>
    <property type="molecule type" value="Genomic_DNA"/>
</dbReference>
<dbReference type="HOGENOM" id="CLU_023474_0_0_1"/>
<dbReference type="InterPro" id="IPR032675">
    <property type="entry name" value="LRR_dom_sf"/>
</dbReference>
<protein>
    <submittedName>
        <fullName evidence="4">Uncharacterized protein</fullName>
    </submittedName>
</protein>
<keyword evidence="5" id="KW-1185">Reference proteome</keyword>
<keyword evidence="2" id="KW-0677">Repeat</keyword>
<evidence type="ECO:0000256" key="1">
    <source>
        <dbReference type="ARBA" id="ARBA00022614"/>
    </source>
</evidence>
<keyword evidence="1" id="KW-0433">Leucine-rich repeat</keyword>
<evidence type="ECO:0000313" key="5">
    <source>
        <dbReference type="Proteomes" id="UP000054217"/>
    </source>
</evidence>
<dbReference type="Pfam" id="PF13855">
    <property type="entry name" value="LRR_8"/>
    <property type="match status" value="1"/>
</dbReference>
<dbReference type="STRING" id="870435.A0A0C3NP57"/>
<reference evidence="4 5" key="1">
    <citation type="submission" date="2014-04" db="EMBL/GenBank/DDBJ databases">
        <authorList>
            <consortium name="DOE Joint Genome Institute"/>
            <person name="Kuo A."/>
            <person name="Kohler A."/>
            <person name="Costa M.D."/>
            <person name="Nagy L.G."/>
            <person name="Floudas D."/>
            <person name="Copeland A."/>
            <person name="Barry K.W."/>
            <person name="Cichocki N."/>
            <person name="Veneault-Fourrey C."/>
            <person name="LaButti K."/>
            <person name="Lindquist E.A."/>
            <person name="Lipzen A."/>
            <person name="Lundell T."/>
            <person name="Morin E."/>
            <person name="Murat C."/>
            <person name="Sun H."/>
            <person name="Tunlid A."/>
            <person name="Henrissat B."/>
            <person name="Grigoriev I.V."/>
            <person name="Hibbett D.S."/>
            <person name="Martin F."/>
            <person name="Nordberg H.P."/>
            <person name="Cantor M.N."/>
            <person name="Hua S.X."/>
        </authorList>
    </citation>
    <scope>NUCLEOTIDE SEQUENCE [LARGE SCALE GENOMIC DNA]</scope>
    <source>
        <strain evidence="4 5">Marx 270</strain>
    </source>
</reference>
<evidence type="ECO:0000256" key="2">
    <source>
        <dbReference type="ARBA" id="ARBA00022737"/>
    </source>
</evidence>
<dbReference type="OrthoDB" id="660555at2759"/>
<dbReference type="InterPro" id="IPR001611">
    <property type="entry name" value="Leu-rich_rpt"/>
</dbReference>
<feature type="compositionally biased region" description="Polar residues" evidence="3">
    <location>
        <begin position="78"/>
        <end position="88"/>
    </location>
</feature>
<dbReference type="AlphaFoldDB" id="A0A0C3NP57"/>
<evidence type="ECO:0000256" key="3">
    <source>
        <dbReference type="SAM" id="MobiDB-lite"/>
    </source>
</evidence>
<feature type="region of interest" description="Disordered" evidence="3">
    <location>
        <begin position="1"/>
        <end position="88"/>
    </location>
</feature>
<accession>A0A0C3NP57</accession>
<dbReference type="GO" id="GO:0005737">
    <property type="term" value="C:cytoplasm"/>
    <property type="evidence" value="ECO:0007669"/>
    <property type="project" value="TreeGrafter"/>
</dbReference>
<evidence type="ECO:0000313" key="4">
    <source>
        <dbReference type="EMBL" id="KIN97355.1"/>
    </source>
</evidence>
<feature type="compositionally biased region" description="Polar residues" evidence="3">
    <location>
        <begin position="1"/>
        <end position="19"/>
    </location>
</feature>
<name>A0A0C3NP57_PISTI</name>
<dbReference type="Proteomes" id="UP000054217">
    <property type="component" value="Unassembled WGS sequence"/>
</dbReference>
<organism evidence="4 5">
    <name type="scientific">Pisolithus tinctorius Marx 270</name>
    <dbReference type="NCBI Taxonomy" id="870435"/>
    <lineage>
        <taxon>Eukaryota</taxon>
        <taxon>Fungi</taxon>
        <taxon>Dikarya</taxon>
        <taxon>Basidiomycota</taxon>
        <taxon>Agaricomycotina</taxon>
        <taxon>Agaricomycetes</taxon>
        <taxon>Agaricomycetidae</taxon>
        <taxon>Boletales</taxon>
        <taxon>Sclerodermatineae</taxon>
        <taxon>Pisolithaceae</taxon>
        <taxon>Pisolithus</taxon>
    </lineage>
</organism>
<dbReference type="InterPro" id="IPR003591">
    <property type="entry name" value="Leu-rich_rpt_typical-subtyp"/>
</dbReference>
<dbReference type="PROSITE" id="PS51450">
    <property type="entry name" value="LRR"/>
    <property type="match status" value="1"/>
</dbReference>
<dbReference type="InterPro" id="IPR050216">
    <property type="entry name" value="LRR_domain-containing"/>
</dbReference>
<dbReference type="InParanoid" id="A0A0C3NP57"/>
<dbReference type="SUPFAM" id="SSF52058">
    <property type="entry name" value="L domain-like"/>
    <property type="match status" value="1"/>
</dbReference>
<dbReference type="SMART" id="SM00369">
    <property type="entry name" value="LRR_TYP"/>
    <property type="match status" value="3"/>
</dbReference>
<dbReference type="Gene3D" id="3.80.10.10">
    <property type="entry name" value="Ribonuclease Inhibitor"/>
    <property type="match status" value="1"/>
</dbReference>
<proteinExistence type="predicted"/>
<reference evidence="5" key="2">
    <citation type="submission" date="2015-01" db="EMBL/GenBank/DDBJ databases">
        <title>Evolutionary Origins and Diversification of the Mycorrhizal Mutualists.</title>
        <authorList>
            <consortium name="DOE Joint Genome Institute"/>
            <consortium name="Mycorrhizal Genomics Consortium"/>
            <person name="Kohler A."/>
            <person name="Kuo A."/>
            <person name="Nagy L.G."/>
            <person name="Floudas D."/>
            <person name="Copeland A."/>
            <person name="Barry K.W."/>
            <person name="Cichocki N."/>
            <person name="Veneault-Fourrey C."/>
            <person name="LaButti K."/>
            <person name="Lindquist E.A."/>
            <person name="Lipzen A."/>
            <person name="Lundell T."/>
            <person name="Morin E."/>
            <person name="Murat C."/>
            <person name="Riley R."/>
            <person name="Ohm R."/>
            <person name="Sun H."/>
            <person name="Tunlid A."/>
            <person name="Henrissat B."/>
            <person name="Grigoriev I.V."/>
            <person name="Hibbett D.S."/>
            <person name="Martin F."/>
        </authorList>
    </citation>
    <scope>NUCLEOTIDE SEQUENCE [LARGE SCALE GENOMIC DNA]</scope>
    <source>
        <strain evidence="5">Marx 270</strain>
    </source>
</reference>
<dbReference type="PANTHER" id="PTHR48051:SF1">
    <property type="entry name" value="RAS SUPPRESSOR PROTEIN 1"/>
    <property type="match status" value="1"/>
</dbReference>
<dbReference type="PANTHER" id="PTHR48051">
    <property type="match status" value="1"/>
</dbReference>
<gene>
    <name evidence="4" type="ORF">M404DRAFT_1006136</name>
</gene>
<sequence length="526" mass="57991">MSPSMFRTPSPSTDASPLSSPLLGPVDSSPPSSPRMGEYPLDPPSPSNSPLSHPFAGSTKAVKRHPDYEKKTVPLKTPPSTFSRVSGLSRVATGSRSLVEDDFVVTSDCDSPPHRTSQYLDREERLWDEALRRPFDTGIGYVDLSSQQLKSIPPSIGDLSGFFNMPEVSEQTMFSGRTLARVNTEPSRTRSFGRTQSIVDSGKQRHLLQLYLSGNKISYLPPQLFTLQNLSVLSLRGNRLTYLPGEICRLKNLKELNISLNRLTYLPWEIRDMKLDKLLVYPNPFLSEPSSPFKLTNSGAGHRTPSTRRSITRLASVRGDSVDNSPSPAAITVSPVVTLLDAVPPLTELCLRLLLTPVGEGPGARTVIAEYYDVPLSDQWNIPPHIHSILTESVSGIIRLRKRFSMDPSSMGSCRRSVSQQGIARCANPKHWSKMFIGHAVERFTWERYIAGVNVGGTVPLRWRGCMQTCLGFLDQERLPGENVRTCIGVVDATLNDGDAMEIDLAEAVQVVQLGRGGLSMDDFDD</sequence>